<evidence type="ECO:0000313" key="2">
    <source>
        <dbReference type="EMBL" id="MEQ2222629.1"/>
    </source>
</evidence>
<feature type="non-terminal residue" evidence="2">
    <location>
        <position position="1"/>
    </location>
</feature>
<gene>
    <name evidence="2" type="ORF">ILYODFUR_028301</name>
</gene>
<feature type="non-terminal residue" evidence="2">
    <location>
        <position position="106"/>
    </location>
</feature>
<name>A0ABV0SQP2_9TELE</name>
<evidence type="ECO:0000313" key="3">
    <source>
        <dbReference type="Proteomes" id="UP001482620"/>
    </source>
</evidence>
<proteinExistence type="predicted"/>
<evidence type="ECO:0000256" key="1">
    <source>
        <dbReference type="SAM" id="MobiDB-lite"/>
    </source>
</evidence>
<comment type="caution">
    <text evidence="2">The sequence shown here is derived from an EMBL/GenBank/DDBJ whole genome shotgun (WGS) entry which is preliminary data.</text>
</comment>
<keyword evidence="3" id="KW-1185">Reference proteome</keyword>
<reference evidence="2 3" key="1">
    <citation type="submission" date="2021-06" db="EMBL/GenBank/DDBJ databases">
        <authorList>
            <person name="Palmer J.M."/>
        </authorList>
    </citation>
    <scope>NUCLEOTIDE SEQUENCE [LARGE SCALE GENOMIC DNA]</scope>
    <source>
        <strain evidence="3">if_2019</strain>
        <tissue evidence="2">Muscle</tissue>
    </source>
</reference>
<sequence>RGLLVEPLLVSPPALSAAHGLPLTLPLEAALSLPQKALQCTLPRTALQELQLPRRPQAHPLEACLGGHASTPSKTASWARHASTAGNSKFLRKRRCPASHQSLPQS</sequence>
<accession>A0ABV0SQP2</accession>
<feature type="region of interest" description="Disordered" evidence="1">
    <location>
        <begin position="58"/>
        <end position="106"/>
    </location>
</feature>
<dbReference type="Proteomes" id="UP001482620">
    <property type="component" value="Unassembled WGS sequence"/>
</dbReference>
<protein>
    <submittedName>
        <fullName evidence="2">Uncharacterized protein</fullName>
    </submittedName>
</protein>
<organism evidence="2 3">
    <name type="scientific">Ilyodon furcidens</name>
    <name type="common">goldbreast splitfin</name>
    <dbReference type="NCBI Taxonomy" id="33524"/>
    <lineage>
        <taxon>Eukaryota</taxon>
        <taxon>Metazoa</taxon>
        <taxon>Chordata</taxon>
        <taxon>Craniata</taxon>
        <taxon>Vertebrata</taxon>
        <taxon>Euteleostomi</taxon>
        <taxon>Actinopterygii</taxon>
        <taxon>Neopterygii</taxon>
        <taxon>Teleostei</taxon>
        <taxon>Neoteleostei</taxon>
        <taxon>Acanthomorphata</taxon>
        <taxon>Ovalentaria</taxon>
        <taxon>Atherinomorphae</taxon>
        <taxon>Cyprinodontiformes</taxon>
        <taxon>Goodeidae</taxon>
        <taxon>Ilyodon</taxon>
    </lineage>
</organism>
<dbReference type="EMBL" id="JAHRIQ010003846">
    <property type="protein sequence ID" value="MEQ2222629.1"/>
    <property type="molecule type" value="Genomic_DNA"/>
</dbReference>